<feature type="coiled-coil region" evidence="1">
    <location>
        <begin position="79"/>
        <end position="109"/>
    </location>
</feature>
<dbReference type="RefSeq" id="WP_354694201.1">
    <property type="nucleotide sequence ID" value="NZ_JAZHOG010000002.1"/>
</dbReference>
<protein>
    <submittedName>
        <fullName evidence="2">MarR family EPS-associated transcriptional regulator</fullName>
    </submittedName>
</protein>
<evidence type="ECO:0000256" key="1">
    <source>
        <dbReference type="SAM" id="Coils"/>
    </source>
</evidence>
<dbReference type="InterPro" id="IPR026433">
    <property type="entry name" value="MarR_EPS"/>
</dbReference>
<dbReference type="Pfam" id="PF13412">
    <property type="entry name" value="HTH_24"/>
    <property type="match status" value="1"/>
</dbReference>
<dbReference type="AlphaFoldDB" id="A0AAW9R765"/>
<gene>
    <name evidence="2" type="ORF">V3330_04540</name>
</gene>
<dbReference type="Gene3D" id="1.10.10.10">
    <property type="entry name" value="Winged helix-like DNA-binding domain superfamily/Winged helix DNA-binding domain"/>
    <property type="match status" value="1"/>
</dbReference>
<organism evidence="2 3">
    <name type="scientific">Elongatibacter sediminis</name>
    <dbReference type="NCBI Taxonomy" id="3119006"/>
    <lineage>
        <taxon>Bacteria</taxon>
        <taxon>Pseudomonadati</taxon>
        <taxon>Pseudomonadota</taxon>
        <taxon>Gammaproteobacteria</taxon>
        <taxon>Chromatiales</taxon>
        <taxon>Wenzhouxiangellaceae</taxon>
        <taxon>Elongatibacter</taxon>
    </lineage>
</organism>
<dbReference type="NCBIfam" id="TIGR04176">
    <property type="entry name" value="MarR_EPS"/>
    <property type="match status" value="1"/>
</dbReference>
<keyword evidence="1" id="KW-0175">Coiled coil</keyword>
<proteinExistence type="predicted"/>
<dbReference type="InterPro" id="IPR036390">
    <property type="entry name" value="WH_DNA-bd_sf"/>
</dbReference>
<dbReference type="Proteomes" id="UP001359886">
    <property type="component" value="Unassembled WGS sequence"/>
</dbReference>
<comment type="caution">
    <text evidence="2">The sequence shown here is derived from an EMBL/GenBank/DDBJ whole genome shotgun (WGS) entry which is preliminary data.</text>
</comment>
<sequence length="125" mass="14356">MSRPGTGPSQEIHLQVLRTIEARPDVTQRQLAQELGVSLGKTNYCLRALIDRGWVKANNFKNSNNKAAYTYLLTPKGMEEKAKITMKFLRKKMAEYEQLRAEIEDLGREVKRTHGGEHMTDSRHE</sequence>
<evidence type="ECO:0000313" key="2">
    <source>
        <dbReference type="EMBL" id="MEJ8566882.1"/>
    </source>
</evidence>
<dbReference type="InterPro" id="IPR036388">
    <property type="entry name" value="WH-like_DNA-bd_sf"/>
</dbReference>
<keyword evidence="3" id="KW-1185">Reference proteome</keyword>
<reference evidence="2 3" key="1">
    <citation type="submission" date="2024-02" db="EMBL/GenBank/DDBJ databases">
        <title>A novel Wenzhouxiangellaceae bacterium, isolated from coastal sediments.</title>
        <authorList>
            <person name="Du Z.-J."/>
            <person name="Ye Y.-Q."/>
            <person name="Zhang X.-Y."/>
        </authorList>
    </citation>
    <scope>NUCLEOTIDE SEQUENCE [LARGE SCALE GENOMIC DNA]</scope>
    <source>
        <strain evidence="2 3">CH-27</strain>
    </source>
</reference>
<accession>A0AAW9R765</accession>
<dbReference type="SUPFAM" id="SSF46785">
    <property type="entry name" value="Winged helix' DNA-binding domain"/>
    <property type="match status" value="1"/>
</dbReference>
<name>A0AAW9R765_9GAMM</name>
<dbReference type="EMBL" id="JAZHOG010000002">
    <property type="protein sequence ID" value="MEJ8566882.1"/>
    <property type="molecule type" value="Genomic_DNA"/>
</dbReference>
<evidence type="ECO:0000313" key="3">
    <source>
        <dbReference type="Proteomes" id="UP001359886"/>
    </source>
</evidence>